<dbReference type="Pfam" id="PF02985">
    <property type="entry name" value="HEAT"/>
    <property type="match status" value="1"/>
</dbReference>
<dbReference type="PROSITE" id="PS50077">
    <property type="entry name" value="HEAT_REPEAT"/>
    <property type="match status" value="1"/>
</dbReference>
<keyword evidence="8" id="KW-0614">Plasmid</keyword>
<dbReference type="SMART" id="SM00567">
    <property type="entry name" value="EZ_HEAT"/>
    <property type="match status" value="6"/>
</dbReference>
<evidence type="ECO:0000256" key="2">
    <source>
        <dbReference type="ARBA" id="ARBA00022549"/>
    </source>
</evidence>
<comment type="function">
    <text evidence="6">Catalyzes the hydroxylation of the N(6)-(4-aminobutyl)-L-lysine intermediate produced by deoxyhypusine synthase/DHPS on a critical lysine of the eukaryotic translation initiation factor 5A/eIF-5A. This is the second step of the post-translational modification of that lysine into an unusual amino acid residue named hypusine. Hypusination is unique to mature eIF-5A factor and is essential for its function.</text>
</comment>
<comment type="similarity">
    <text evidence="1">Belongs to the CpcE/RpcE/PecE family.</text>
</comment>
<dbReference type="AlphaFoldDB" id="A0A1Z4GR95"/>
<reference evidence="8 9" key="1">
    <citation type="submission" date="2017-06" db="EMBL/GenBank/DDBJ databases">
        <title>Genome sequencing of cyanobaciteial culture collection at National Institute for Environmental Studies (NIES).</title>
        <authorList>
            <person name="Hirose Y."/>
            <person name="Shimura Y."/>
            <person name="Fujisawa T."/>
            <person name="Nakamura Y."/>
            <person name="Kawachi M."/>
        </authorList>
    </citation>
    <scope>NUCLEOTIDE SEQUENCE [LARGE SCALE GENOMIC DNA]</scope>
    <source>
        <strain evidence="8 9">NIES-21</strain>
        <plasmid evidence="9">Plasmid2 dna</plasmid>
    </source>
</reference>
<accession>A0A1Z4GR95</accession>
<keyword evidence="2" id="KW-0042">Antenna complex</keyword>
<dbReference type="Pfam" id="PF13646">
    <property type="entry name" value="HEAT_2"/>
    <property type="match status" value="2"/>
</dbReference>
<keyword evidence="4" id="KW-0605">Phycobilisome</keyword>
<dbReference type="InterPro" id="IPR011989">
    <property type="entry name" value="ARM-like"/>
</dbReference>
<protein>
    <submittedName>
        <fullName evidence="8">Putative signal transduction protein containing Nacht domain</fullName>
    </submittedName>
</protein>
<evidence type="ECO:0000313" key="8">
    <source>
        <dbReference type="EMBL" id="BAY20007.1"/>
    </source>
</evidence>
<dbReference type="GO" id="GO:0016491">
    <property type="term" value="F:oxidoreductase activity"/>
    <property type="evidence" value="ECO:0007669"/>
    <property type="project" value="TreeGrafter"/>
</dbReference>
<keyword evidence="7" id="KW-0732">Signal</keyword>
<gene>
    <name evidence="8" type="ORF">NIES21_58770</name>
</gene>
<keyword evidence="5" id="KW-0456">Lyase</keyword>
<feature type="signal peptide" evidence="7">
    <location>
        <begin position="1"/>
        <end position="25"/>
    </location>
</feature>
<sequence>MCGHRLLTNLFLILFLATIPRLVFAQTPLVQNQCTDVEIDKHIRQLNKSEPVDFQALVDCKSIAVPFLIKALKENKDEDFRTIITVALGEIGMEAKPAVSVLKELLNDKKENIRIVVVYALEKIIGKDSVQPLNTALKDENNDVRSSAAEAFAKIGKDAVPALITALKDENYNVRSSASQALVEIGKDAVPALITTLKDENSDARCSAAEALAEIGKDAVPPLIIALKEPDSYIRTGSANALGKIGADAEDAIPFLSVAVKDANSKVSFAAINALDEIRRSVSFRRENPPRKKPINNGKPEKIDEIATDYLKKKPPVICKIPLIESVLTWKCLGVKR</sequence>
<dbReference type="InterPro" id="IPR016024">
    <property type="entry name" value="ARM-type_fold"/>
</dbReference>
<dbReference type="Proteomes" id="UP000218287">
    <property type="component" value="Plasmid Plasmid2 dna"/>
</dbReference>
<dbReference type="InterPro" id="IPR000357">
    <property type="entry name" value="HEAT"/>
</dbReference>
<evidence type="ECO:0000256" key="1">
    <source>
        <dbReference type="ARBA" id="ARBA00009299"/>
    </source>
</evidence>
<keyword evidence="3" id="KW-0677">Repeat</keyword>
<dbReference type="SUPFAM" id="SSF48371">
    <property type="entry name" value="ARM repeat"/>
    <property type="match status" value="1"/>
</dbReference>
<name>A0A1Z4GR95_9CYAN</name>
<dbReference type="InterPro" id="IPR021133">
    <property type="entry name" value="HEAT_type_2"/>
</dbReference>
<evidence type="ECO:0000313" key="9">
    <source>
        <dbReference type="Proteomes" id="UP000218287"/>
    </source>
</evidence>
<dbReference type="GO" id="GO:0030089">
    <property type="term" value="C:phycobilisome"/>
    <property type="evidence" value="ECO:0007669"/>
    <property type="project" value="UniProtKB-KW"/>
</dbReference>
<dbReference type="EMBL" id="AP018176">
    <property type="protein sequence ID" value="BAY20007.1"/>
    <property type="molecule type" value="Genomic_DNA"/>
</dbReference>
<proteinExistence type="inferred from homology"/>
<evidence type="ECO:0000256" key="7">
    <source>
        <dbReference type="SAM" id="SignalP"/>
    </source>
</evidence>
<organism evidence="8 9">
    <name type="scientific">Anabaenopsis circularis NIES-21</name>
    <dbReference type="NCBI Taxonomy" id="1085406"/>
    <lineage>
        <taxon>Bacteria</taxon>
        <taxon>Bacillati</taxon>
        <taxon>Cyanobacteriota</taxon>
        <taxon>Cyanophyceae</taxon>
        <taxon>Nostocales</taxon>
        <taxon>Nodulariaceae</taxon>
        <taxon>Anabaenopsis</taxon>
    </lineage>
</organism>
<dbReference type="InterPro" id="IPR004155">
    <property type="entry name" value="PBS_lyase_HEAT"/>
</dbReference>
<evidence type="ECO:0000256" key="3">
    <source>
        <dbReference type="ARBA" id="ARBA00022737"/>
    </source>
</evidence>
<geneLocation type="plasmid" evidence="9">
    <name>Plasmid2 dna</name>
</geneLocation>
<dbReference type="PANTHER" id="PTHR12697">
    <property type="entry name" value="PBS LYASE HEAT-LIKE PROTEIN"/>
    <property type="match status" value="1"/>
</dbReference>
<dbReference type="PANTHER" id="PTHR12697:SF38">
    <property type="entry name" value="PBS LYASE HEAT DOMAIN PROTEIN REPEAT-CONTAINING PROTEIN"/>
    <property type="match status" value="1"/>
</dbReference>
<evidence type="ECO:0000256" key="5">
    <source>
        <dbReference type="ARBA" id="ARBA00023239"/>
    </source>
</evidence>
<evidence type="ECO:0000256" key="4">
    <source>
        <dbReference type="ARBA" id="ARBA00022738"/>
    </source>
</evidence>
<evidence type="ECO:0000256" key="6">
    <source>
        <dbReference type="ARBA" id="ARBA00045876"/>
    </source>
</evidence>
<dbReference type="GO" id="GO:0016829">
    <property type="term" value="F:lyase activity"/>
    <property type="evidence" value="ECO:0007669"/>
    <property type="project" value="UniProtKB-KW"/>
</dbReference>
<dbReference type="Gene3D" id="1.25.10.10">
    <property type="entry name" value="Leucine-rich Repeat Variant"/>
    <property type="match status" value="2"/>
</dbReference>
<feature type="chain" id="PRO_5013006683" evidence="7">
    <location>
        <begin position="26"/>
        <end position="337"/>
    </location>
</feature>
<keyword evidence="9" id="KW-1185">Reference proteome</keyword>